<dbReference type="InterPro" id="IPR032888">
    <property type="entry name" value="EgtD_Actinobacteria"/>
</dbReference>
<dbReference type="InterPro" id="IPR029063">
    <property type="entry name" value="SAM-dependent_MTases_sf"/>
</dbReference>
<dbReference type="GO" id="GO:0008276">
    <property type="term" value="F:protein methyltransferase activity"/>
    <property type="evidence" value="ECO:0007669"/>
    <property type="project" value="InterPro"/>
</dbReference>
<keyword evidence="3" id="KW-0949">S-adenosyl-L-methionine</keyword>
<sequence length="328" mass="35547">MNEEHIDIDVLLQPGDLREGLEHDARVGLTSTPKTLPPKYFYDATGSELFEQITRLPEYYQTRTEHALLTEHAGAIAKRAGADVLLELGSGSSEKTRLLLDALRDTGGLAGYVPVDVSASALREAVEALRRDYPGLAVHGAVADYDHHLDRLPHLGTRLVAFLGGTLGNFPPPARATFLADLARGMEPGESLLLGVDLVKDPARLVAAYDDSAGVTAAFNRNVLTVLNRELGADFDPAAFGHVAVWDAENEWIEMRLRATRSMLVQVPALDLHVAFAEGEEMRTEISAKFRSEGIEAELVEAGFELEELWTDASGDYALVLASTSSTA</sequence>
<dbReference type="PANTHER" id="PTHR43397:SF1">
    <property type="entry name" value="ERGOTHIONEINE BIOSYNTHESIS PROTEIN 1"/>
    <property type="match status" value="1"/>
</dbReference>
<gene>
    <name evidence="3" type="primary">egtD</name>
    <name evidence="5" type="ORF">BJ980_000094</name>
</gene>
<feature type="binding site" evidence="3">
    <location>
        <position position="209"/>
    </location>
    <ligand>
        <name>L-histidine</name>
        <dbReference type="ChEBI" id="CHEBI:57595"/>
    </ligand>
</feature>
<evidence type="ECO:0000256" key="2">
    <source>
        <dbReference type="ARBA" id="ARBA00022679"/>
    </source>
</evidence>
<accession>A0A7Y9RV21</accession>
<evidence type="ECO:0000313" key="5">
    <source>
        <dbReference type="EMBL" id="NYG57171.1"/>
    </source>
</evidence>
<feature type="binding site" evidence="3">
    <location>
        <begin position="285"/>
        <end position="287"/>
    </location>
    <ligand>
        <name>L-histidine</name>
        <dbReference type="ChEBI" id="CHEBI:57595"/>
    </ligand>
</feature>
<dbReference type="PIRSF" id="PIRSF018005">
    <property type="entry name" value="UCP018005"/>
    <property type="match status" value="1"/>
</dbReference>
<dbReference type="PANTHER" id="PTHR43397">
    <property type="entry name" value="ERGOTHIONEINE BIOSYNTHESIS PROTEIN 1"/>
    <property type="match status" value="1"/>
</dbReference>
<keyword evidence="6" id="KW-1185">Reference proteome</keyword>
<feature type="binding site" evidence="3">
    <location>
        <position position="59"/>
    </location>
    <ligand>
        <name>L-histidine</name>
        <dbReference type="ChEBI" id="CHEBI:57595"/>
    </ligand>
</feature>
<evidence type="ECO:0000256" key="1">
    <source>
        <dbReference type="ARBA" id="ARBA00022603"/>
    </source>
</evidence>
<feature type="binding site" evidence="3">
    <location>
        <position position="116"/>
    </location>
    <ligand>
        <name>S-adenosyl-L-methionine</name>
        <dbReference type="ChEBI" id="CHEBI:59789"/>
    </ligand>
</feature>
<dbReference type="InterPro" id="IPR051128">
    <property type="entry name" value="EgtD_Methyltrsf_superfamily"/>
</dbReference>
<dbReference type="RefSeq" id="WP_179500483.1">
    <property type="nucleotide sequence ID" value="NZ_JACCAA010000001.1"/>
</dbReference>
<dbReference type="AlphaFoldDB" id="A0A7Y9RV21"/>
<feature type="binding site" evidence="3">
    <location>
        <position position="169"/>
    </location>
    <ligand>
        <name>L-histidine</name>
        <dbReference type="ChEBI" id="CHEBI:57595"/>
    </ligand>
</feature>
<dbReference type="GO" id="GO:0052706">
    <property type="term" value="F:L-histidine N(alpha)-methyltransferase activity"/>
    <property type="evidence" value="ECO:0007669"/>
    <property type="project" value="UniProtKB-UniRule"/>
</dbReference>
<keyword evidence="1 3" id="KW-0489">Methyltransferase</keyword>
<feature type="binding site" evidence="3">
    <location>
        <position position="89"/>
    </location>
    <ligand>
        <name>S-adenosyl-L-methionine</name>
        <dbReference type="ChEBI" id="CHEBI:59789"/>
    </ligand>
</feature>
<dbReference type="GO" id="GO:0052699">
    <property type="term" value="P:ergothioneine biosynthetic process"/>
    <property type="evidence" value="ECO:0007669"/>
    <property type="project" value="UniProtKB-UniRule"/>
</dbReference>
<comment type="caution">
    <text evidence="5">The sequence shown here is derived from an EMBL/GenBank/DDBJ whole genome shotgun (WGS) entry which is preliminary data.</text>
</comment>
<dbReference type="EC" id="2.1.1.44" evidence="3"/>
<dbReference type="Proteomes" id="UP000540656">
    <property type="component" value="Unassembled WGS sequence"/>
</dbReference>
<dbReference type="EMBL" id="JACCAA010000001">
    <property type="protein sequence ID" value="NYG57171.1"/>
    <property type="molecule type" value="Genomic_DNA"/>
</dbReference>
<reference evidence="5 6" key="1">
    <citation type="submission" date="2020-07" db="EMBL/GenBank/DDBJ databases">
        <title>Sequencing the genomes of 1000 actinobacteria strains.</title>
        <authorList>
            <person name="Klenk H.-P."/>
        </authorList>
    </citation>
    <scope>NUCLEOTIDE SEQUENCE [LARGE SCALE GENOMIC DNA]</scope>
    <source>
        <strain evidence="5 6">DSM 23819</strain>
    </source>
</reference>
<feature type="binding site" evidence="3">
    <location>
        <begin position="144"/>
        <end position="145"/>
    </location>
    <ligand>
        <name>S-adenosyl-L-methionine</name>
        <dbReference type="ChEBI" id="CHEBI:59789"/>
    </ligand>
</feature>
<dbReference type="InterPro" id="IPR035094">
    <property type="entry name" value="EgtD"/>
</dbReference>
<dbReference type="InterPro" id="IPR017804">
    <property type="entry name" value="MeTrfase_EgtD-like"/>
</dbReference>
<comment type="similarity">
    <text evidence="3">Belongs to the methyltransferase superfamily. EgtD family.</text>
</comment>
<evidence type="ECO:0000313" key="6">
    <source>
        <dbReference type="Proteomes" id="UP000540656"/>
    </source>
</evidence>
<proteinExistence type="inferred from homology"/>
<comment type="subunit">
    <text evidence="3">Monomer.</text>
</comment>
<dbReference type="InterPro" id="IPR019257">
    <property type="entry name" value="MeTrfase_dom"/>
</dbReference>
<dbReference type="Gene3D" id="3.40.50.150">
    <property type="entry name" value="Vaccinia Virus protein VP39"/>
    <property type="match status" value="1"/>
</dbReference>
<comment type="pathway">
    <text evidence="3">Amino-acid biosynthesis; ergothioneine biosynthesis.</text>
</comment>
<protein>
    <recommendedName>
        <fullName evidence="3">Histidine N-alpha-methyltransferase</fullName>
        <ecNumber evidence="3">2.1.1.44</ecNumber>
    </recommendedName>
    <alternativeName>
        <fullName evidence="3">Histidine trimethyltransferase</fullName>
    </alternativeName>
</protein>
<organism evidence="5 6">
    <name type="scientific">Nocardioides daedukensis</name>
    <dbReference type="NCBI Taxonomy" id="634462"/>
    <lineage>
        <taxon>Bacteria</taxon>
        <taxon>Bacillati</taxon>
        <taxon>Actinomycetota</taxon>
        <taxon>Actinomycetes</taxon>
        <taxon>Propionibacteriales</taxon>
        <taxon>Nocardioidaceae</taxon>
        <taxon>Nocardioides</taxon>
    </lineage>
</organism>
<dbReference type="Pfam" id="PF10017">
    <property type="entry name" value="Methyltransf_33"/>
    <property type="match status" value="1"/>
</dbReference>
<comment type="function">
    <text evidence="3">Catalyzes the SAM-dependent triple methylation of the alpha-amino group of histidine to form hercynine, a step in the biosynthesis pathway of ergothioneine.</text>
</comment>
<dbReference type="HAMAP" id="MF_02037">
    <property type="entry name" value="EgtD"/>
    <property type="match status" value="1"/>
</dbReference>
<feature type="binding site" evidence="3">
    <location>
        <position position="95"/>
    </location>
    <ligand>
        <name>S-adenosyl-L-methionine</name>
        <dbReference type="ChEBI" id="CHEBI:59789"/>
    </ligand>
</feature>
<evidence type="ECO:0000259" key="4">
    <source>
        <dbReference type="Pfam" id="PF10017"/>
    </source>
</evidence>
<keyword evidence="2 3" id="KW-0808">Transferase</keyword>
<dbReference type="NCBIfam" id="TIGR03438">
    <property type="entry name" value="egtD_ergothio"/>
    <property type="match status" value="1"/>
</dbReference>
<name>A0A7Y9RV21_9ACTN</name>
<evidence type="ECO:0000256" key="3">
    <source>
        <dbReference type="HAMAP-Rule" id="MF_02037"/>
    </source>
</evidence>
<dbReference type="UniPathway" id="UPA01014"/>
<dbReference type="SUPFAM" id="SSF53335">
    <property type="entry name" value="S-adenosyl-L-methionine-dependent methyltransferases"/>
    <property type="match status" value="1"/>
</dbReference>
<dbReference type="GO" id="GO:0032259">
    <property type="term" value="P:methylation"/>
    <property type="evidence" value="ECO:0007669"/>
    <property type="project" value="UniProtKB-KW"/>
</dbReference>
<feature type="domain" description="Histidine-specific methyltransferase SAM-dependent" evidence="4">
    <location>
        <begin position="22"/>
        <end position="323"/>
    </location>
</feature>
<comment type="catalytic activity">
    <reaction evidence="3">
        <text>L-histidine + 3 S-adenosyl-L-methionine = hercynine + 3 S-adenosyl-L-homocysteine + 3 H(+)</text>
        <dbReference type="Rhea" id="RHEA:38471"/>
        <dbReference type="ChEBI" id="CHEBI:15378"/>
        <dbReference type="ChEBI" id="CHEBI:15781"/>
        <dbReference type="ChEBI" id="CHEBI:57595"/>
        <dbReference type="ChEBI" id="CHEBI:57856"/>
        <dbReference type="ChEBI" id="CHEBI:59789"/>
        <dbReference type="EC" id="2.1.1.44"/>
    </reaction>
</comment>